<organism evidence="2 3">
    <name type="scientific">Rhipicephalus sanguineus</name>
    <name type="common">Brown dog tick</name>
    <name type="synonym">Ixodes sanguineus</name>
    <dbReference type="NCBI Taxonomy" id="34632"/>
    <lineage>
        <taxon>Eukaryota</taxon>
        <taxon>Metazoa</taxon>
        <taxon>Ecdysozoa</taxon>
        <taxon>Arthropoda</taxon>
        <taxon>Chelicerata</taxon>
        <taxon>Arachnida</taxon>
        <taxon>Acari</taxon>
        <taxon>Parasitiformes</taxon>
        <taxon>Ixodida</taxon>
        <taxon>Ixodoidea</taxon>
        <taxon>Ixodidae</taxon>
        <taxon>Rhipicephalinae</taxon>
        <taxon>Rhipicephalus</taxon>
        <taxon>Rhipicephalus</taxon>
    </lineage>
</organism>
<dbReference type="AlphaFoldDB" id="A0A9D4PXG9"/>
<dbReference type="Proteomes" id="UP000821837">
    <property type="component" value="Unassembled WGS sequence"/>
</dbReference>
<dbReference type="InterPro" id="IPR006578">
    <property type="entry name" value="MADF-dom"/>
</dbReference>
<gene>
    <name evidence="2" type="ORF">HPB52_006837</name>
</gene>
<proteinExistence type="predicted"/>
<dbReference type="Pfam" id="PF10545">
    <property type="entry name" value="MADF_DNA_bdg"/>
    <property type="match status" value="1"/>
</dbReference>
<evidence type="ECO:0000259" key="1">
    <source>
        <dbReference type="Pfam" id="PF10545"/>
    </source>
</evidence>
<evidence type="ECO:0000313" key="3">
    <source>
        <dbReference type="Proteomes" id="UP000821837"/>
    </source>
</evidence>
<name>A0A9D4PXG9_RHISA</name>
<feature type="domain" description="MADF" evidence="1">
    <location>
        <begin position="11"/>
        <end position="50"/>
    </location>
</feature>
<dbReference type="EMBL" id="JABSTV010001250">
    <property type="protein sequence ID" value="KAH7956193.1"/>
    <property type="molecule type" value="Genomic_DNA"/>
</dbReference>
<reference evidence="2" key="2">
    <citation type="submission" date="2021-09" db="EMBL/GenBank/DDBJ databases">
        <authorList>
            <person name="Jia N."/>
            <person name="Wang J."/>
            <person name="Shi W."/>
            <person name="Du L."/>
            <person name="Sun Y."/>
            <person name="Zhan W."/>
            <person name="Jiang J."/>
            <person name="Wang Q."/>
            <person name="Zhang B."/>
            <person name="Ji P."/>
            <person name="Sakyi L.B."/>
            <person name="Cui X."/>
            <person name="Yuan T."/>
            <person name="Jiang B."/>
            <person name="Yang W."/>
            <person name="Lam T.T.-Y."/>
            <person name="Chang Q."/>
            <person name="Ding S."/>
            <person name="Wang X."/>
            <person name="Zhu J."/>
            <person name="Ruan X."/>
            <person name="Zhao L."/>
            <person name="Wei J."/>
            <person name="Que T."/>
            <person name="Du C."/>
            <person name="Cheng J."/>
            <person name="Dai P."/>
            <person name="Han X."/>
            <person name="Huang E."/>
            <person name="Gao Y."/>
            <person name="Liu J."/>
            <person name="Shao H."/>
            <person name="Ye R."/>
            <person name="Li L."/>
            <person name="Wei W."/>
            <person name="Wang X."/>
            <person name="Wang C."/>
            <person name="Huo Q."/>
            <person name="Li W."/>
            <person name="Guo W."/>
            <person name="Chen H."/>
            <person name="Chen S."/>
            <person name="Zhou L."/>
            <person name="Zhou L."/>
            <person name="Ni X."/>
            <person name="Tian J."/>
            <person name="Zhou Y."/>
            <person name="Sheng Y."/>
            <person name="Liu T."/>
            <person name="Pan Y."/>
            <person name="Xia L."/>
            <person name="Li J."/>
            <person name="Zhao F."/>
            <person name="Cao W."/>
        </authorList>
    </citation>
    <scope>NUCLEOTIDE SEQUENCE</scope>
    <source>
        <strain evidence="2">Rsan-2018</strain>
        <tissue evidence="2">Larvae</tissue>
    </source>
</reference>
<comment type="caution">
    <text evidence="2">The sequence shown here is derived from an EMBL/GenBank/DDBJ whole genome shotgun (WGS) entry which is preliminary data.</text>
</comment>
<sequence>MNLSDDATFFLLRLVEQFPALWDMTLAKYADTTVKDTIWERIASEMNEEWPAYGPYDVSVASLEHLAVSVVPLVREPPSKDGADLWANAVTSAALTCCGKSK</sequence>
<reference evidence="2" key="1">
    <citation type="journal article" date="2020" name="Cell">
        <title>Large-Scale Comparative Analyses of Tick Genomes Elucidate Their Genetic Diversity and Vector Capacities.</title>
        <authorList>
            <consortium name="Tick Genome and Microbiome Consortium (TIGMIC)"/>
            <person name="Jia N."/>
            <person name="Wang J."/>
            <person name="Shi W."/>
            <person name="Du L."/>
            <person name="Sun Y."/>
            <person name="Zhan W."/>
            <person name="Jiang J.F."/>
            <person name="Wang Q."/>
            <person name="Zhang B."/>
            <person name="Ji P."/>
            <person name="Bell-Sakyi L."/>
            <person name="Cui X.M."/>
            <person name="Yuan T.T."/>
            <person name="Jiang B.G."/>
            <person name="Yang W.F."/>
            <person name="Lam T.T."/>
            <person name="Chang Q.C."/>
            <person name="Ding S.J."/>
            <person name="Wang X.J."/>
            <person name="Zhu J.G."/>
            <person name="Ruan X.D."/>
            <person name="Zhao L."/>
            <person name="Wei J.T."/>
            <person name="Ye R.Z."/>
            <person name="Que T.C."/>
            <person name="Du C.H."/>
            <person name="Zhou Y.H."/>
            <person name="Cheng J.X."/>
            <person name="Dai P.F."/>
            <person name="Guo W.B."/>
            <person name="Han X.H."/>
            <person name="Huang E.J."/>
            <person name="Li L.F."/>
            <person name="Wei W."/>
            <person name="Gao Y.C."/>
            <person name="Liu J.Z."/>
            <person name="Shao H.Z."/>
            <person name="Wang X."/>
            <person name="Wang C.C."/>
            <person name="Yang T.C."/>
            <person name="Huo Q.B."/>
            <person name="Li W."/>
            <person name="Chen H.Y."/>
            <person name="Chen S.E."/>
            <person name="Zhou L.G."/>
            <person name="Ni X.B."/>
            <person name="Tian J.H."/>
            <person name="Sheng Y."/>
            <person name="Liu T."/>
            <person name="Pan Y.S."/>
            <person name="Xia L.Y."/>
            <person name="Li J."/>
            <person name="Zhao F."/>
            <person name="Cao W.C."/>
        </authorList>
    </citation>
    <scope>NUCLEOTIDE SEQUENCE</scope>
    <source>
        <strain evidence="2">Rsan-2018</strain>
    </source>
</reference>
<evidence type="ECO:0000313" key="2">
    <source>
        <dbReference type="EMBL" id="KAH7956193.1"/>
    </source>
</evidence>
<protein>
    <recommendedName>
        <fullName evidence="1">MADF domain-containing protein</fullName>
    </recommendedName>
</protein>
<keyword evidence="3" id="KW-1185">Reference proteome</keyword>
<accession>A0A9D4PXG9</accession>